<dbReference type="PANTHER" id="PTHR22940">
    <property type="entry name" value="TIMEOUT/TIMELESS-2"/>
    <property type="match status" value="1"/>
</dbReference>
<dbReference type="GO" id="GO:0006281">
    <property type="term" value="P:DNA repair"/>
    <property type="evidence" value="ECO:0007669"/>
    <property type="project" value="TreeGrafter"/>
</dbReference>
<dbReference type="GO" id="GO:0031298">
    <property type="term" value="C:replication fork protection complex"/>
    <property type="evidence" value="ECO:0007669"/>
    <property type="project" value="TreeGrafter"/>
</dbReference>
<feature type="compositionally biased region" description="Basic residues" evidence="5">
    <location>
        <begin position="1256"/>
        <end position="1266"/>
    </location>
</feature>
<dbReference type="OrthoDB" id="310853at2759"/>
<gene>
    <name evidence="8" type="primary">6031420</name>
    <name evidence="7" type="ORF">CpipJ_CPIJ000659</name>
</gene>
<comment type="subcellular location">
    <subcellularLocation>
        <location evidence="1">Nucleus</location>
    </subcellularLocation>
</comment>
<dbReference type="KEGG" id="cqu:CpipJ_CPIJ000659"/>
<accession>B0W0J0</accession>
<protein>
    <submittedName>
        <fullName evidence="7 8">Timeout/timeless-2</fullName>
    </submittedName>
</protein>
<dbReference type="EnsemblMetazoa" id="CPIJ000659-RA">
    <property type="protein sequence ID" value="CPIJ000659-PA"/>
    <property type="gene ID" value="CPIJ000659"/>
</dbReference>
<dbReference type="HOGENOM" id="CLU_253607_0_0_1"/>
<dbReference type="InterPro" id="IPR006906">
    <property type="entry name" value="Timeless_N"/>
</dbReference>
<evidence type="ECO:0000256" key="3">
    <source>
        <dbReference type="ARBA" id="ARBA00023306"/>
    </source>
</evidence>
<keyword evidence="9" id="KW-1185">Reference proteome</keyword>
<proteinExistence type="predicted"/>
<keyword evidence="4" id="KW-0175">Coiled coil</keyword>
<reference evidence="8" key="2">
    <citation type="submission" date="2021-02" db="UniProtKB">
        <authorList>
            <consortium name="EnsemblMetazoa"/>
        </authorList>
    </citation>
    <scope>IDENTIFICATION</scope>
    <source>
        <strain evidence="8">JHB</strain>
    </source>
</reference>
<sequence>MAVLLADIDATCSNLGHDDGVKYHMEPGTINGLKHLIWILKREGEDNEYRRYIGQKKVMQTDLIPMLMSNFDNPEVADVLLRLIVNLTYPVLLLYNGNYPKDSVGRRNFHRLVEILQTYKEAFAVQQAWIALGDRLQKVLKMDWAERTEEQELIIERILMLIRNILQVPSCVEAENRYEKAASVHDQVLWALHQTGILNLVLYILGSEHEHQYHLHSMEITCLIFREQTAISLADAQLTRTAAEKNRDELELIMSRKREKAHQQVRIPVARHSRFGGTYVVENMKSISDNNLICHQSLQNALKLEFDTDKAPVKKSFRHVKESGTVERKSAFSVRLFLRQFCIEILRASYNNLVRQVRRVLERHAGQEAGGGHDDSYLLWAIRFFMEFNRVYKFDLELVTGSYPARRTMYELVARFKVVSGSPGVPWMDPTVNSAASGNGEVLSDGGFRRHTETRESRWRGVNLQEQKSSATALLRDKFSIHRNCPQNPPFPSPNRTATVGQGCRSPVPRLECVTRTRCTFRPFSPSAAALVPVWTHRNPPKTFERARERRSHDRTRLRAALYQAEAPPSREGSETADSTSGWSENPPKFGKLTNCCQNSRKLQARTFKNGQKFVFVIRNAGTPSYGDLQLIAAFDRNSLNRFAHLRTANPSKFAANALLLAFRPRNPPKNRTTNLFRDARVDLEIQSPLRCRPRRRQLEQNGAENPPKSPHEKLPLLPLVHYRSAYGSFLLLLLMLEGPCASCWLASKFVSGRPGVPRQRLAAKSSAMAAFRRHKKYRTVLEFLVLQKASTEATYGHTAGIFKPSLEAPLSTHGGTQVGHNGGITAQEAGSMQAVLTRGRRSRPWRAAPRPLALFRGGTQAANHHYHGHEAAQPVQHTAGGAQAALPQQKTTQHTVHTHKAARTLQLRLAATRPHSYDPRWAAHEPLTPAHPSNEDESLWKPWARSPLRRMLVPARRVLQLDQSIQLLLMPNRFFDDEPYDMMIDDDDGGVERDWQQVSLYTVAAGCWPIVGIHRSLVHIRLEGPCSKHRVEQEQKYKFDLELVRVCVVGESSIMCVVVCCATSTKVGDFGKISSKLGKARPPPPKPGHHTPPEARTEAFLCSYTEPYPQICIRSLIMLLLLLQVITRSESLSVPCFHWIITRIEHYIDMMRSDKTRARLWARRLHVAVQAYREMLQSLNTLQKFQDDKAKDLFAMLQNNVFYVLEYREVILHLLINYNENDSTRAYLRDVIETAHMFFKMLEKYCQGTGGVRVQSKKRAKPKRNNNKDKQGKASQQPEMDLESLEGLWLTMAGEVSTCLANQITLPEEDHPIPFDAASDVPIDDQKYVPAMESFRLARINPSSLLLFNQLRGDCMIRIHSLLRDGKYEHAIILMRSARLSHPGHLSVKVWFGEMKPNSCALIRTSDFWDS</sequence>
<dbReference type="InterPro" id="IPR044998">
    <property type="entry name" value="Timeless"/>
</dbReference>
<dbReference type="STRING" id="7176.B0W0J0"/>
<dbReference type="Proteomes" id="UP000002320">
    <property type="component" value="Unassembled WGS sequence"/>
</dbReference>
<dbReference type="GO" id="GO:0000076">
    <property type="term" value="P:DNA replication checkpoint signaling"/>
    <property type="evidence" value="ECO:0007669"/>
    <property type="project" value="TreeGrafter"/>
</dbReference>
<organism>
    <name type="scientific">Culex quinquefasciatus</name>
    <name type="common">Southern house mosquito</name>
    <name type="synonym">Culex pungens</name>
    <dbReference type="NCBI Taxonomy" id="7176"/>
    <lineage>
        <taxon>Eukaryota</taxon>
        <taxon>Metazoa</taxon>
        <taxon>Ecdysozoa</taxon>
        <taxon>Arthropoda</taxon>
        <taxon>Hexapoda</taxon>
        <taxon>Insecta</taxon>
        <taxon>Pterygota</taxon>
        <taxon>Neoptera</taxon>
        <taxon>Endopterygota</taxon>
        <taxon>Diptera</taxon>
        <taxon>Nematocera</taxon>
        <taxon>Culicoidea</taxon>
        <taxon>Culicidae</taxon>
        <taxon>Culicinae</taxon>
        <taxon>Culicini</taxon>
        <taxon>Culex</taxon>
        <taxon>Culex</taxon>
    </lineage>
</organism>
<evidence type="ECO:0000256" key="1">
    <source>
        <dbReference type="ARBA" id="ARBA00004123"/>
    </source>
</evidence>
<dbReference type="Pfam" id="PF04821">
    <property type="entry name" value="TIMELESS"/>
    <property type="match status" value="1"/>
</dbReference>
<evidence type="ECO:0000313" key="9">
    <source>
        <dbReference type="Proteomes" id="UP000002320"/>
    </source>
</evidence>
<dbReference type="PANTHER" id="PTHR22940:SF4">
    <property type="entry name" value="PROTEIN TIMELESS HOMOLOG"/>
    <property type="match status" value="1"/>
</dbReference>
<evidence type="ECO:0000313" key="8">
    <source>
        <dbReference type="EnsemblMetazoa" id="CPIJ000659-PA"/>
    </source>
</evidence>
<evidence type="ECO:0000259" key="6">
    <source>
        <dbReference type="Pfam" id="PF04821"/>
    </source>
</evidence>
<dbReference type="InParanoid" id="B0W0J0"/>
<name>B0W0J0_CULQU</name>
<dbReference type="VEuPathDB" id="VectorBase:CQUJHB000092"/>
<feature type="domain" description="Timeless N-terminal" evidence="6">
    <location>
        <begin position="22"/>
        <end position="281"/>
    </location>
</feature>
<evidence type="ECO:0000256" key="4">
    <source>
        <dbReference type="SAM" id="Coils"/>
    </source>
</evidence>
<reference evidence="7" key="1">
    <citation type="submission" date="2007-03" db="EMBL/GenBank/DDBJ databases">
        <title>Annotation of Culex pipiens quinquefasciatus.</title>
        <authorList>
            <consortium name="The Broad Institute Genome Sequencing Platform"/>
            <person name="Atkinson P.W."/>
            <person name="Hemingway J."/>
            <person name="Christensen B.M."/>
            <person name="Higgs S."/>
            <person name="Kodira C."/>
            <person name="Hannick L."/>
            <person name="Megy K."/>
            <person name="O'Leary S."/>
            <person name="Pearson M."/>
            <person name="Haas B.J."/>
            <person name="Mauceli E."/>
            <person name="Wortman J.R."/>
            <person name="Lee N.H."/>
            <person name="Guigo R."/>
            <person name="Stanke M."/>
            <person name="Alvarado L."/>
            <person name="Amedeo P."/>
            <person name="Antoine C.H."/>
            <person name="Arensburger P."/>
            <person name="Bidwell S.L."/>
            <person name="Crawford M."/>
            <person name="Camaro F."/>
            <person name="Devon K."/>
            <person name="Engels R."/>
            <person name="Hammond M."/>
            <person name="Howarth C."/>
            <person name="Koehrsen M."/>
            <person name="Lawson D."/>
            <person name="Montgomery P."/>
            <person name="Nene V."/>
            <person name="Nusbaum C."/>
            <person name="Puiu D."/>
            <person name="Romero-Severson J."/>
            <person name="Severson D.W."/>
            <person name="Shumway M."/>
            <person name="Sisk P."/>
            <person name="Stolte C."/>
            <person name="Zeng Q."/>
            <person name="Eisenstadt E."/>
            <person name="Fraser-Liggett C."/>
            <person name="Strausberg R."/>
            <person name="Galagan J."/>
            <person name="Birren B."/>
            <person name="Collins F.H."/>
        </authorList>
    </citation>
    <scope>NUCLEOTIDE SEQUENCE [LARGE SCALE GENOMIC DNA]</scope>
    <source>
        <strain evidence="7">JHB</strain>
    </source>
</reference>
<dbReference type="EMBL" id="DS231818">
    <property type="protein sequence ID" value="EDS41292.1"/>
    <property type="molecule type" value="Genomic_DNA"/>
</dbReference>
<keyword evidence="2" id="KW-0539">Nucleus</keyword>
<dbReference type="GO" id="GO:0009649">
    <property type="term" value="P:entrainment of circadian clock"/>
    <property type="evidence" value="ECO:0007669"/>
    <property type="project" value="TreeGrafter"/>
</dbReference>
<evidence type="ECO:0000313" key="7">
    <source>
        <dbReference type="EMBL" id="EDS41292.1"/>
    </source>
</evidence>
<dbReference type="eggNOG" id="KOG1974">
    <property type="taxonomic scope" value="Eukaryota"/>
</dbReference>
<feature type="region of interest" description="Disordered" evidence="5">
    <location>
        <begin position="564"/>
        <end position="587"/>
    </location>
</feature>
<dbReference type="GO" id="GO:0003677">
    <property type="term" value="F:DNA binding"/>
    <property type="evidence" value="ECO:0007669"/>
    <property type="project" value="TreeGrafter"/>
</dbReference>
<dbReference type="GO" id="GO:0043111">
    <property type="term" value="P:replication fork arrest"/>
    <property type="evidence" value="ECO:0007669"/>
    <property type="project" value="TreeGrafter"/>
</dbReference>
<dbReference type="VEuPathDB" id="VectorBase:CPIJ000659"/>
<evidence type="ECO:0000256" key="2">
    <source>
        <dbReference type="ARBA" id="ARBA00023242"/>
    </source>
</evidence>
<feature type="coiled-coil region" evidence="4">
    <location>
        <begin position="233"/>
        <end position="260"/>
    </location>
</feature>
<evidence type="ECO:0000256" key="5">
    <source>
        <dbReference type="SAM" id="MobiDB-lite"/>
    </source>
</evidence>
<keyword evidence="3" id="KW-0131">Cell cycle</keyword>
<feature type="region of interest" description="Disordered" evidence="5">
    <location>
        <begin position="1254"/>
        <end position="1281"/>
    </location>
</feature>